<reference evidence="1" key="1">
    <citation type="submission" date="2019-08" db="EMBL/GenBank/DDBJ databases">
        <authorList>
            <person name="Kucharzyk K."/>
            <person name="Murdoch R.W."/>
            <person name="Higgins S."/>
            <person name="Loffler F."/>
        </authorList>
    </citation>
    <scope>NUCLEOTIDE SEQUENCE</scope>
</reference>
<dbReference type="InterPro" id="IPR011256">
    <property type="entry name" value="Reg_factor_effector_dom_sf"/>
</dbReference>
<dbReference type="Gene3D" id="3.20.80.10">
    <property type="entry name" value="Regulatory factor, effector binding domain"/>
    <property type="match status" value="1"/>
</dbReference>
<organism evidence="1">
    <name type="scientific">bioreactor metagenome</name>
    <dbReference type="NCBI Taxonomy" id="1076179"/>
    <lineage>
        <taxon>unclassified sequences</taxon>
        <taxon>metagenomes</taxon>
        <taxon>ecological metagenomes</taxon>
    </lineage>
</organism>
<dbReference type="SUPFAM" id="SSF55136">
    <property type="entry name" value="Probable bacterial effector-binding domain"/>
    <property type="match status" value="1"/>
</dbReference>
<sequence>MRYPAGGALTVNYRGGYYDLWKAYEALSRYMEQFGYVSSGHPQEIYLEIDAEGSVRLDDPDNITRVIIPVKKKQIRKAGIL</sequence>
<proteinExistence type="predicted"/>
<evidence type="ECO:0000313" key="1">
    <source>
        <dbReference type="EMBL" id="MPN56082.1"/>
    </source>
</evidence>
<dbReference type="EMBL" id="VSSQ01126049">
    <property type="protein sequence ID" value="MPN56082.1"/>
    <property type="molecule type" value="Genomic_DNA"/>
</dbReference>
<dbReference type="AlphaFoldDB" id="A0A645IZ00"/>
<accession>A0A645IZ00</accession>
<comment type="caution">
    <text evidence="1">The sequence shown here is derived from an EMBL/GenBank/DDBJ whole genome shotgun (WGS) entry which is preliminary data.</text>
</comment>
<evidence type="ECO:0008006" key="2">
    <source>
        <dbReference type="Google" id="ProtNLM"/>
    </source>
</evidence>
<name>A0A645IZ00_9ZZZZ</name>
<protein>
    <recommendedName>
        <fullName evidence="2">GyrI-like small molecule binding domain-containing protein</fullName>
    </recommendedName>
</protein>
<gene>
    <name evidence="1" type="ORF">SDC9_203768</name>
</gene>